<keyword evidence="2" id="KW-1185">Reference proteome</keyword>
<gene>
    <name evidence="1" type="ORF">JOE21_001393</name>
</gene>
<organism evidence="1 2">
    <name type="scientific">Desmospora profundinema</name>
    <dbReference type="NCBI Taxonomy" id="1571184"/>
    <lineage>
        <taxon>Bacteria</taxon>
        <taxon>Bacillati</taxon>
        <taxon>Bacillota</taxon>
        <taxon>Bacilli</taxon>
        <taxon>Bacillales</taxon>
        <taxon>Thermoactinomycetaceae</taxon>
        <taxon>Desmospora</taxon>
    </lineage>
</organism>
<comment type="caution">
    <text evidence="1">The sequence shown here is derived from an EMBL/GenBank/DDBJ whole genome shotgun (WGS) entry which is preliminary data.</text>
</comment>
<dbReference type="EMBL" id="JAVDQG010000003">
    <property type="protein sequence ID" value="MDR6225395.1"/>
    <property type="molecule type" value="Genomic_DNA"/>
</dbReference>
<dbReference type="Proteomes" id="UP001185012">
    <property type="component" value="Unassembled WGS sequence"/>
</dbReference>
<name>A0ABU1IKU0_9BACL</name>
<evidence type="ECO:0000313" key="2">
    <source>
        <dbReference type="Proteomes" id="UP001185012"/>
    </source>
</evidence>
<proteinExistence type="predicted"/>
<protein>
    <submittedName>
        <fullName evidence="1">Uncharacterized protein</fullName>
    </submittedName>
</protein>
<accession>A0ABU1IKU0</accession>
<evidence type="ECO:0000313" key="1">
    <source>
        <dbReference type="EMBL" id="MDR6225395.1"/>
    </source>
</evidence>
<sequence>MSHRTPSLTIKKMATNKKPAEVKVALLPVFLLPILGRV</sequence>
<reference evidence="1 2" key="1">
    <citation type="submission" date="2023-07" db="EMBL/GenBank/DDBJ databases">
        <title>Genomic Encyclopedia of Type Strains, Phase IV (KMG-IV): sequencing the most valuable type-strain genomes for metagenomic binning, comparative biology and taxonomic classification.</title>
        <authorList>
            <person name="Goeker M."/>
        </authorList>
    </citation>
    <scope>NUCLEOTIDE SEQUENCE [LARGE SCALE GENOMIC DNA]</scope>
    <source>
        <strain evidence="1 2">DSM 45903</strain>
    </source>
</reference>